<accession>A0A4R2L3T7</accession>
<keyword evidence="1" id="KW-0732">Signal</keyword>
<dbReference type="PROSITE" id="PS51257">
    <property type="entry name" value="PROKAR_LIPOPROTEIN"/>
    <property type="match status" value="1"/>
</dbReference>
<feature type="chain" id="PRO_5020945382" evidence="1">
    <location>
        <begin position="28"/>
        <end position="598"/>
    </location>
</feature>
<dbReference type="Pfam" id="PF05960">
    <property type="entry name" value="DUF885"/>
    <property type="match status" value="1"/>
</dbReference>
<keyword evidence="3" id="KW-1185">Reference proteome</keyword>
<dbReference type="AlphaFoldDB" id="A0A4R2L3T7"/>
<comment type="caution">
    <text evidence="2">The sequence shown here is derived from an EMBL/GenBank/DDBJ whole genome shotgun (WGS) entry which is preliminary data.</text>
</comment>
<proteinExistence type="predicted"/>
<sequence length="598" mass="67780">MKFIRTFKTLMISVCSAALLLTGCSSAQNTTATTTNNGTSAEEAFDELTRDIFTDYVGSDSLTLNYTLKDPSAYGIELEEATWGDVPLTEEDFAEEKAQTQAWLDRLNKISGLTGERAVTYDVVKYYLEADLESYDYIYQTSNLAPLLGFQSQLPTTMAEYHFDDVDDVKDYLTLLNSLGNYIESILAFENQKADAGYGMCKSALEAAIEDCQSFIESPETNLLIEVFPEKLEGLNLSDDEKNAYIKKNQEAVINSVIPAYQSIIDGLTAQIDTAPEKGNISSYENGQDYYKYLLKSSVGTDKTPEELIELTEGKLNSAIFFLALTMNANPDIFDEVDNAEYSLTDPTEIIEHFKSTFTAEQMPEAPEVDYTLKNVHESLSERLSPAMYFIPRIDDIANNQIYLNLRDSVGNELMPTMAHEGYPGHMYQITYYYNTNPDPIRTVYECSGYVEGWASYVESLSYDYCGFEEDVADFYRTFNAEMALNLYCRADLGIHYEGWDVAQTGEFIRQYLTFDDATIQELYDNILYNPTNYMIYGIGMDEILEMRDTMEDHLDKDFDIKDFHKQLLDLGPAPFPILRKYMPDADIVPESAEEKAA</sequence>
<name>A0A4R2L3T7_9FIRM</name>
<dbReference type="PANTHER" id="PTHR33361:SF2">
    <property type="entry name" value="DUF885 DOMAIN-CONTAINING PROTEIN"/>
    <property type="match status" value="1"/>
</dbReference>
<evidence type="ECO:0000256" key="1">
    <source>
        <dbReference type="SAM" id="SignalP"/>
    </source>
</evidence>
<feature type="signal peptide" evidence="1">
    <location>
        <begin position="1"/>
        <end position="27"/>
    </location>
</feature>
<organism evidence="2 3">
    <name type="scientific">Frisingicoccus caecimuris</name>
    <dbReference type="NCBI Taxonomy" id="1796636"/>
    <lineage>
        <taxon>Bacteria</taxon>
        <taxon>Bacillati</taxon>
        <taxon>Bacillota</taxon>
        <taxon>Clostridia</taxon>
        <taxon>Lachnospirales</taxon>
        <taxon>Lachnospiraceae</taxon>
        <taxon>Frisingicoccus</taxon>
    </lineage>
</organism>
<evidence type="ECO:0000313" key="3">
    <source>
        <dbReference type="Proteomes" id="UP000295711"/>
    </source>
</evidence>
<protein>
    <submittedName>
        <fullName evidence="2">Uncharacterized protein (DUF885 family)</fullName>
    </submittedName>
</protein>
<evidence type="ECO:0000313" key="2">
    <source>
        <dbReference type="EMBL" id="TCO81873.1"/>
    </source>
</evidence>
<reference evidence="2 3" key="1">
    <citation type="submission" date="2019-03" db="EMBL/GenBank/DDBJ databases">
        <title>Genomic Encyclopedia of Type Strains, Phase IV (KMG-IV): sequencing the most valuable type-strain genomes for metagenomic binning, comparative biology and taxonomic classification.</title>
        <authorList>
            <person name="Goeker M."/>
        </authorList>
    </citation>
    <scope>NUCLEOTIDE SEQUENCE [LARGE SCALE GENOMIC DNA]</scope>
    <source>
        <strain evidence="2 3">DSM 28559</strain>
    </source>
</reference>
<gene>
    <name evidence="2" type="ORF">EV212_1202</name>
</gene>
<dbReference type="PANTHER" id="PTHR33361">
    <property type="entry name" value="GLR0591 PROTEIN"/>
    <property type="match status" value="1"/>
</dbReference>
<dbReference type="EMBL" id="SLXA01000020">
    <property type="protein sequence ID" value="TCO81873.1"/>
    <property type="molecule type" value="Genomic_DNA"/>
</dbReference>
<dbReference type="InterPro" id="IPR010281">
    <property type="entry name" value="DUF885"/>
</dbReference>
<dbReference type="Proteomes" id="UP000295711">
    <property type="component" value="Unassembled WGS sequence"/>
</dbReference>
<dbReference type="RefSeq" id="WP_165873380.1">
    <property type="nucleotide sequence ID" value="NZ_JANKAQ010000019.1"/>
</dbReference>